<dbReference type="EMBL" id="JZEY01000054">
    <property type="protein sequence ID" value="KKB08860.1"/>
    <property type="molecule type" value="Genomic_DNA"/>
</dbReference>
<dbReference type="RefSeq" id="WP_046103548.1">
    <property type="nucleotide sequence ID" value="NZ_JZEY01000054.1"/>
</dbReference>
<dbReference type="PATRIC" id="fig|429727.3.peg.425"/>
<protein>
    <submittedName>
        <fullName evidence="2">Cupin</fullName>
    </submittedName>
</protein>
<feature type="domain" description="ChrR-like cupin" evidence="1">
    <location>
        <begin position="25"/>
        <end position="118"/>
    </location>
</feature>
<dbReference type="InterPro" id="IPR014710">
    <property type="entry name" value="RmlC-like_jellyroll"/>
</dbReference>
<gene>
    <name evidence="2" type="ORF">VE26_02020</name>
</gene>
<sequence>MYANMTGSAHPLAPPEIAVKAIPEDERVWVPQAEGVWFRPLMLNTLVGQWCNLLRVRRSGVLSRHLHPNPVHGYVIKGRWHYREHDWVAETGSYVFEPPGEIHTLLVPEDVEEMITFFNITGSMVYLDEDNAHIGYEDVFTKIDMCRAHYQRVGLGADYVDQLIR</sequence>
<evidence type="ECO:0000313" key="3">
    <source>
        <dbReference type="Proteomes" id="UP000033649"/>
    </source>
</evidence>
<dbReference type="STRING" id="429727.VE26_02020"/>
<dbReference type="Proteomes" id="UP000033649">
    <property type="component" value="Unassembled WGS sequence"/>
</dbReference>
<dbReference type="Pfam" id="PF12973">
    <property type="entry name" value="Cupin_7"/>
    <property type="match status" value="1"/>
</dbReference>
<organism evidence="2 3">
    <name type="scientific">Devosia chinhatensis</name>
    <dbReference type="NCBI Taxonomy" id="429727"/>
    <lineage>
        <taxon>Bacteria</taxon>
        <taxon>Pseudomonadati</taxon>
        <taxon>Pseudomonadota</taxon>
        <taxon>Alphaproteobacteria</taxon>
        <taxon>Hyphomicrobiales</taxon>
        <taxon>Devosiaceae</taxon>
        <taxon>Devosia</taxon>
    </lineage>
</organism>
<evidence type="ECO:0000259" key="1">
    <source>
        <dbReference type="Pfam" id="PF12973"/>
    </source>
</evidence>
<dbReference type="AlphaFoldDB" id="A0A0F5FJV5"/>
<dbReference type="SUPFAM" id="SSF51182">
    <property type="entry name" value="RmlC-like cupins"/>
    <property type="match status" value="1"/>
</dbReference>
<comment type="caution">
    <text evidence="2">The sequence shown here is derived from an EMBL/GenBank/DDBJ whole genome shotgun (WGS) entry which is preliminary data.</text>
</comment>
<name>A0A0F5FJV5_9HYPH</name>
<dbReference type="InterPro" id="IPR025979">
    <property type="entry name" value="ChrR-like_cupin_dom"/>
</dbReference>
<proteinExistence type="predicted"/>
<dbReference type="InterPro" id="IPR011051">
    <property type="entry name" value="RmlC_Cupin_sf"/>
</dbReference>
<keyword evidence="3" id="KW-1185">Reference proteome</keyword>
<dbReference type="CDD" id="cd20302">
    <property type="entry name" value="cupin_DAD"/>
    <property type="match status" value="1"/>
</dbReference>
<evidence type="ECO:0000313" key="2">
    <source>
        <dbReference type="EMBL" id="KKB08860.1"/>
    </source>
</evidence>
<accession>A0A0F5FJV5</accession>
<dbReference type="Gene3D" id="2.60.120.10">
    <property type="entry name" value="Jelly Rolls"/>
    <property type="match status" value="1"/>
</dbReference>
<reference evidence="2 3" key="1">
    <citation type="submission" date="2015-03" db="EMBL/GenBank/DDBJ databases">
        <authorList>
            <person name="Hassan Y."/>
            <person name="Lepp D."/>
            <person name="Li X.-Z."/>
            <person name="Zhou T."/>
        </authorList>
    </citation>
    <scope>NUCLEOTIDE SEQUENCE [LARGE SCALE GENOMIC DNA]</scope>
    <source>
        <strain evidence="2 3">IPL18</strain>
    </source>
</reference>